<evidence type="ECO:0000259" key="1">
    <source>
        <dbReference type="PROSITE" id="PS50404"/>
    </source>
</evidence>
<evidence type="ECO:0000313" key="3">
    <source>
        <dbReference type="EMBL" id="MBB4015413.1"/>
    </source>
</evidence>
<keyword evidence="4" id="KW-1185">Reference proteome</keyword>
<dbReference type="Proteomes" id="UP000577362">
    <property type="component" value="Unassembled WGS sequence"/>
</dbReference>
<dbReference type="PANTHER" id="PTHR44051:SF21">
    <property type="entry name" value="GLUTATHIONE S-TRANSFERASE FAMILY PROTEIN"/>
    <property type="match status" value="1"/>
</dbReference>
<evidence type="ECO:0000259" key="2">
    <source>
        <dbReference type="PROSITE" id="PS50405"/>
    </source>
</evidence>
<dbReference type="InterPro" id="IPR040079">
    <property type="entry name" value="Glutathione_S-Trfase"/>
</dbReference>
<dbReference type="GO" id="GO:0003677">
    <property type="term" value="F:DNA binding"/>
    <property type="evidence" value="ECO:0007669"/>
    <property type="project" value="UniProtKB-KW"/>
</dbReference>
<comment type="caution">
    <text evidence="3">The sequence shown here is derived from an EMBL/GenBank/DDBJ whole genome shotgun (WGS) entry which is preliminary data.</text>
</comment>
<dbReference type="CDD" id="cd03046">
    <property type="entry name" value="GST_N_GTT1_like"/>
    <property type="match status" value="1"/>
</dbReference>
<dbReference type="SFLD" id="SFLDG00358">
    <property type="entry name" value="Main_(cytGST)"/>
    <property type="match status" value="1"/>
</dbReference>
<dbReference type="Gene3D" id="1.20.1050.10">
    <property type="match status" value="1"/>
</dbReference>
<organism evidence="3 4">
    <name type="scientific">Chelatococcus caeni</name>
    <dbReference type="NCBI Taxonomy" id="1348468"/>
    <lineage>
        <taxon>Bacteria</taxon>
        <taxon>Pseudomonadati</taxon>
        <taxon>Pseudomonadota</taxon>
        <taxon>Alphaproteobacteria</taxon>
        <taxon>Hyphomicrobiales</taxon>
        <taxon>Chelatococcaceae</taxon>
        <taxon>Chelatococcus</taxon>
    </lineage>
</organism>
<dbReference type="Pfam" id="PF02798">
    <property type="entry name" value="GST_N"/>
    <property type="match status" value="1"/>
</dbReference>
<dbReference type="PROSITE" id="PS50405">
    <property type="entry name" value="GST_CTER"/>
    <property type="match status" value="1"/>
</dbReference>
<dbReference type="SFLD" id="SFLDG01150">
    <property type="entry name" value="Main.1:_Beta-like"/>
    <property type="match status" value="1"/>
</dbReference>
<dbReference type="Gene3D" id="3.40.30.10">
    <property type="entry name" value="Glutaredoxin"/>
    <property type="match status" value="1"/>
</dbReference>
<gene>
    <name evidence="3" type="ORF">GGR16_000419</name>
</gene>
<dbReference type="SUPFAM" id="SSF46785">
    <property type="entry name" value="Winged helix' DNA-binding domain"/>
    <property type="match status" value="1"/>
</dbReference>
<dbReference type="AlphaFoldDB" id="A0A840BS47"/>
<proteinExistence type="predicted"/>
<dbReference type="InterPro" id="IPR036388">
    <property type="entry name" value="WH-like_DNA-bd_sf"/>
</dbReference>
<feature type="domain" description="GST N-terminal" evidence="1">
    <location>
        <begin position="251"/>
        <end position="331"/>
    </location>
</feature>
<dbReference type="InterPro" id="IPR036390">
    <property type="entry name" value="WH_DNA-bd_sf"/>
</dbReference>
<dbReference type="InterPro" id="IPR036249">
    <property type="entry name" value="Thioredoxin-like_sf"/>
</dbReference>
<dbReference type="InterPro" id="IPR004046">
    <property type="entry name" value="GST_C"/>
</dbReference>
<dbReference type="InterPro" id="IPR013196">
    <property type="entry name" value="HTH_11"/>
</dbReference>
<keyword evidence="3" id="KW-0808">Transferase</keyword>
<dbReference type="PROSITE" id="PS52050">
    <property type="entry name" value="WYL"/>
    <property type="match status" value="1"/>
</dbReference>
<accession>A0A840BS47</accession>
<dbReference type="PROSITE" id="PS50404">
    <property type="entry name" value="GST_NTER"/>
    <property type="match status" value="1"/>
</dbReference>
<dbReference type="Pfam" id="PF00043">
    <property type="entry name" value="GST_C"/>
    <property type="match status" value="1"/>
</dbReference>
<dbReference type="Pfam" id="PF08279">
    <property type="entry name" value="HTH_11"/>
    <property type="match status" value="1"/>
</dbReference>
<dbReference type="EMBL" id="JACIEN010000001">
    <property type="protein sequence ID" value="MBB4015413.1"/>
    <property type="molecule type" value="Genomic_DNA"/>
</dbReference>
<dbReference type="RefSeq" id="WP_183315574.1">
    <property type="nucleotide sequence ID" value="NZ_JACIEN010000001.1"/>
</dbReference>
<evidence type="ECO:0000313" key="4">
    <source>
        <dbReference type="Proteomes" id="UP000577362"/>
    </source>
</evidence>
<dbReference type="CDD" id="cd03207">
    <property type="entry name" value="GST_C_8"/>
    <property type="match status" value="1"/>
</dbReference>
<dbReference type="InterPro" id="IPR036282">
    <property type="entry name" value="Glutathione-S-Trfase_C_sf"/>
</dbReference>
<dbReference type="Pfam" id="PF13280">
    <property type="entry name" value="WYL"/>
    <property type="match status" value="1"/>
</dbReference>
<dbReference type="PANTHER" id="PTHR44051">
    <property type="entry name" value="GLUTATHIONE S-TRANSFERASE-RELATED"/>
    <property type="match status" value="1"/>
</dbReference>
<keyword evidence="3" id="KW-0238">DNA-binding</keyword>
<dbReference type="SUPFAM" id="SSF52833">
    <property type="entry name" value="Thioredoxin-like"/>
    <property type="match status" value="1"/>
</dbReference>
<dbReference type="InterPro" id="IPR004045">
    <property type="entry name" value="Glutathione_S-Trfase_N"/>
</dbReference>
<feature type="domain" description="GST C-terminal" evidence="2">
    <location>
        <begin position="335"/>
        <end position="459"/>
    </location>
</feature>
<dbReference type="SUPFAM" id="SSF47616">
    <property type="entry name" value="GST C-terminal domain-like"/>
    <property type="match status" value="1"/>
</dbReference>
<protein>
    <submittedName>
        <fullName evidence="3">Putative DNA-binding transcriptional regulator YafY/glutathione S-transferase</fullName>
    </submittedName>
</protein>
<dbReference type="InterPro" id="IPR026881">
    <property type="entry name" value="WYL_dom"/>
</dbReference>
<name>A0A840BS47_9HYPH</name>
<dbReference type="Gene3D" id="1.10.10.10">
    <property type="entry name" value="Winged helix-like DNA-binding domain superfamily/Winged helix DNA-binding domain"/>
    <property type="match status" value="1"/>
</dbReference>
<dbReference type="SFLD" id="SFLDS00019">
    <property type="entry name" value="Glutathione_Transferase_(cytos"/>
    <property type="match status" value="1"/>
</dbReference>
<reference evidence="3 4" key="1">
    <citation type="submission" date="2020-08" db="EMBL/GenBank/DDBJ databases">
        <title>Genomic Encyclopedia of Type Strains, Phase IV (KMG-IV): sequencing the most valuable type-strain genomes for metagenomic binning, comparative biology and taxonomic classification.</title>
        <authorList>
            <person name="Goeker M."/>
        </authorList>
    </citation>
    <scope>NUCLEOTIDE SEQUENCE [LARGE SCALE GENOMIC DNA]</scope>
    <source>
        <strain evidence="3 4">DSM 103737</strain>
    </source>
</reference>
<dbReference type="InterPro" id="IPR010987">
    <property type="entry name" value="Glutathione-S-Trfase_C-like"/>
</dbReference>
<dbReference type="GO" id="GO:0016740">
    <property type="term" value="F:transferase activity"/>
    <property type="evidence" value="ECO:0007669"/>
    <property type="project" value="UniProtKB-KW"/>
</dbReference>
<sequence length="459" mass="51121">MSRTHRLFDLLQMLRRHRRPVSGAALAEEAGVSLRTLYRDIAALQAMGAEIDGEPGVGYVLKPGFLLPPLMFSAEEIEALALGLKWVAQRTDEGMGAAARDAMAKLAAVLPRDLGERMEDDALVIGPGWERPKSVALSLLRQALNAERKLALTYVDEAGAKSERVVWPVTLGFFETKRVLVAWCELRNAYRSFRADRMLAAEILADRSPRPRRQMMKEWRQTLLTKTVSKPSYRGATSTDVTRDREEVPMSKELIFYTNPQSRGYIVHWMLEEVGCPYTVRVLDFGTTMKAPDYLSINPMGKVPAIVHGDEVVTEAAAICAYLADAFPEAGLLPSPEHRGAYFRWLFFTAACLEPAVSNHSEGWDPSPEKQRGFGYGSYEMVLDTLAGALKGRRYIAGDRFSAADLYLASHLQWGMMVGMIERRPEFEAYCGPLASRPAAQRAEAEVKKLEAQKAWSAA</sequence>